<dbReference type="InterPro" id="IPR013783">
    <property type="entry name" value="Ig-like_fold"/>
</dbReference>
<reference evidence="6 7" key="1">
    <citation type="submission" date="2019-12" db="EMBL/GenBank/DDBJ databases">
        <authorList>
            <person name="Li M."/>
        </authorList>
    </citation>
    <scope>NUCLEOTIDE SEQUENCE [LARGE SCALE GENOMIC DNA]</scope>
    <source>
        <strain evidence="6 7">GBMRC 2046</strain>
    </source>
</reference>
<evidence type="ECO:0000256" key="4">
    <source>
        <dbReference type="ARBA" id="ARBA00023295"/>
    </source>
</evidence>
<name>A0A7X3S992_9HYPH</name>
<dbReference type="SUPFAM" id="SSF49303">
    <property type="entry name" value="beta-Galactosidase/glucuronidase domain"/>
    <property type="match status" value="2"/>
</dbReference>
<evidence type="ECO:0000256" key="2">
    <source>
        <dbReference type="ARBA" id="ARBA00012754"/>
    </source>
</evidence>
<comment type="caution">
    <text evidence="6">The sequence shown here is derived from an EMBL/GenBank/DDBJ whole genome shotgun (WGS) entry which is preliminary data.</text>
</comment>
<feature type="domain" description="Beta-mannosidase-like galactose-binding" evidence="5">
    <location>
        <begin position="9"/>
        <end position="164"/>
    </location>
</feature>
<evidence type="ECO:0000313" key="6">
    <source>
        <dbReference type="EMBL" id="MXN66614.1"/>
    </source>
</evidence>
<organism evidence="6 7">
    <name type="scientific">Stappia sediminis</name>
    <dbReference type="NCBI Taxonomy" id="2692190"/>
    <lineage>
        <taxon>Bacteria</taxon>
        <taxon>Pseudomonadati</taxon>
        <taxon>Pseudomonadota</taxon>
        <taxon>Alphaproteobacteria</taxon>
        <taxon>Hyphomicrobiales</taxon>
        <taxon>Stappiaceae</taxon>
        <taxon>Stappia</taxon>
    </lineage>
</organism>
<dbReference type="InterPro" id="IPR036156">
    <property type="entry name" value="Beta-gal/glucu_dom_sf"/>
</dbReference>
<dbReference type="Gene3D" id="3.20.20.80">
    <property type="entry name" value="Glycosidases"/>
    <property type="match status" value="1"/>
</dbReference>
<keyword evidence="4" id="KW-0326">Glycosidase</keyword>
<evidence type="ECO:0000256" key="3">
    <source>
        <dbReference type="ARBA" id="ARBA00022801"/>
    </source>
</evidence>
<protein>
    <recommendedName>
        <fullName evidence="2">beta-mannosidase</fullName>
        <ecNumber evidence="2">3.2.1.25</ecNumber>
    </recommendedName>
</protein>
<comment type="catalytic activity">
    <reaction evidence="1">
        <text>Hydrolysis of terminal, non-reducing beta-D-mannose residues in beta-D-mannosides.</text>
        <dbReference type="EC" id="3.2.1.25"/>
    </reaction>
</comment>
<dbReference type="InterPro" id="IPR050887">
    <property type="entry name" value="Beta-mannosidase_GH2"/>
</dbReference>
<evidence type="ECO:0000259" key="5">
    <source>
        <dbReference type="Pfam" id="PF22666"/>
    </source>
</evidence>
<dbReference type="EC" id="3.2.1.25" evidence="2"/>
<dbReference type="Gene3D" id="2.60.120.260">
    <property type="entry name" value="Galactose-binding domain-like"/>
    <property type="match status" value="1"/>
</dbReference>
<proteinExistence type="predicted"/>
<keyword evidence="3 6" id="KW-0378">Hydrolase</keyword>
<dbReference type="GO" id="GO:0006516">
    <property type="term" value="P:glycoprotein catabolic process"/>
    <property type="evidence" value="ECO:0007669"/>
    <property type="project" value="TreeGrafter"/>
</dbReference>
<dbReference type="Gene3D" id="2.60.40.10">
    <property type="entry name" value="Immunoglobulins"/>
    <property type="match status" value="1"/>
</dbReference>
<dbReference type="Proteomes" id="UP000433101">
    <property type="component" value="Unassembled WGS sequence"/>
</dbReference>
<dbReference type="GO" id="GO:0004567">
    <property type="term" value="F:beta-mannosidase activity"/>
    <property type="evidence" value="ECO:0007669"/>
    <property type="project" value="UniProtKB-EC"/>
</dbReference>
<sequence>MTVAASGEWQIPADIPAETQWHAARVPGTAARALTDAGLYDPENPDPLHDKDVWYRARITPRTTGRHTIVFEGLATIAEGWLDGEPILISDSMFAAQEVEVELSGDAELCLCFRALEPHLSRKGPRAKWRTQLAKSQGLRLIRTTLLGHMPGWCPEIHAVGPWRPVSMFSAQDTFAEIVEIRSDLLEDGTGKLDISLRLADDPRNVYLACAGQMAEFLRDETGQLRASLEIPDVEPWWPHTHGTSRLYDVVLVLGDELVHLMRTGFRRIEIDRGADGTEFALKINGERIFCRGAVWTNADLLSLPGDRESYRPWLELAREANMNMLRVGGTMVYETRDFFELCDELGILVWHDFQFANFDYPVKDPEFADKVSREAEAFLAATQGSPSFAVACGGSEILQQAAMMGLPPERWSGPLTNEILLEATTRQRPDVAYVENSPSGGAMPFSPNEGVTHYFGVSAYRAPIEDARRADVKFAAECLAFANVPEPVTVETRLPAGIGHSPEWKARVPRDRGVGWDFEDIRDHYVEYLYGEKPLDLRYGDPERYLDLGRAAVAEVMEAVFAEWRREGSRTAGGLIWNYQDLMPGLGWGVVDATGEPKSAWYALKRAFRPLQIALTNEGTNGLDVHLINDTAETRPVTVELACLRDGRIPVVSGSMEIDLGRHCAQKVAATQIIGAFFDTTYAFRFGPPAHDVTVARMSDRETGEELAHAFQFPLGRGKALHANDIAVTLETPSEGEAMLVLSCDCFAQSVHIRDDGFRPSDNWFHLAPGREKRIRLTRRHGIPADRQPSGEVAALGSSRRFTYSAG</sequence>
<dbReference type="SUPFAM" id="SSF49785">
    <property type="entry name" value="Galactose-binding domain-like"/>
    <property type="match status" value="1"/>
</dbReference>
<dbReference type="PANTHER" id="PTHR43730">
    <property type="entry name" value="BETA-MANNOSIDASE"/>
    <property type="match status" value="1"/>
</dbReference>
<keyword evidence="7" id="KW-1185">Reference proteome</keyword>
<evidence type="ECO:0000313" key="7">
    <source>
        <dbReference type="Proteomes" id="UP000433101"/>
    </source>
</evidence>
<dbReference type="InterPro" id="IPR008979">
    <property type="entry name" value="Galactose-bd-like_sf"/>
</dbReference>
<dbReference type="InterPro" id="IPR054593">
    <property type="entry name" value="Beta-mannosidase-like_N2"/>
</dbReference>
<dbReference type="AlphaFoldDB" id="A0A7X3S992"/>
<gene>
    <name evidence="6" type="ORF">GR183_16985</name>
</gene>
<dbReference type="Pfam" id="PF22666">
    <property type="entry name" value="Glyco_hydro_2_N2"/>
    <property type="match status" value="1"/>
</dbReference>
<dbReference type="InterPro" id="IPR017853">
    <property type="entry name" value="GH"/>
</dbReference>
<accession>A0A7X3S992</accession>
<evidence type="ECO:0000256" key="1">
    <source>
        <dbReference type="ARBA" id="ARBA00000829"/>
    </source>
</evidence>
<dbReference type="PANTHER" id="PTHR43730:SF1">
    <property type="entry name" value="BETA-MANNOSIDASE"/>
    <property type="match status" value="1"/>
</dbReference>
<dbReference type="EMBL" id="WUMV01000008">
    <property type="protein sequence ID" value="MXN66614.1"/>
    <property type="molecule type" value="Genomic_DNA"/>
</dbReference>
<dbReference type="SUPFAM" id="SSF51445">
    <property type="entry name" value="(Trans)glycosidases"/>
    <property type="match status" value="1"/>
</dbReference>